<accession>A0A4P2VEX3</accession>
<evidence type="ECO:0000313" key="2">
    <source>
        <dbReference type="EMBL" id="BBE42701.1"/>
    </source>
</evidence>
<protein>
    <submittedName>
        <fullName evidence="2">Transcriptional regulator, TrmB family</fullName>
    </submittedName>
</protein>
<dbReference type="Proteomes" id="UP000509448">
    <property type="component" value="Chromosome"/>
</dbReference>
<organism evidence="2 3">
    <name type="scientific">Conexivisphaera calida</name>
    <dbReference type="NCBI Taxonomy" id="1874277"/>
    <lineage>
        <taxon>Archaea</taxon>
        <taxon>Nitrososphaerota</taxon>
        <taxon>Conexivisphaeria</taxon>
        <taxon>Conexivisphaerales</taxon>
        <taxon>Conexivisphaeraceae</taxon>
        <taxon>Conexivisphaera</taxon>
    </lineage>
</organism>
<dbReference type="InterPro" id="IPR002831">
    <property type="entry name" value="Tscrpt_reg_TrmB_N"/>
</dbReference>
<sequence length="393" mass="42729">MAGAGVLDRLKELGLSEYESRIYAALLRGGPAKVADLAVKAGVPRTKAYDAVKSLGRKGLVEVRGRPLMCMAVDPEEALGEMVEDEERRARRLRRILEELRRLGRGTGSLEGQEGRYSLVAGTAIVDRLRELISGAAREVHGMLDHWGVELALESKREIRAAALGDVEVRLVLDGYDEESARNAELVEFARVTSRGGGWSAFTFDGRMALLLDSGAGVGMLVESPLIVEALDSLFEEMWRSGMPLERFLELLRAGVTSAAGLVGGEVEIYAGAIEAMLSNFSIEDLAPVADAAYSRFVRLLPEMEAEPVEAAVVVWGALLGGGLSHSSVRYDQLTKIMTIEYGSQARMPPTPWFLAFLGYLRSRGIEPSVVHSSTEQGMSVLQLKLPIKTQLI</sequence>
<reference evidence="2 3" key="1">
    <citation type="journal article" date="2019" name="ISME J.">
        <title>Isolation and characterization of a thermophilic sulfur- and iron-reducing thaumarchaeote from a terrestrial acidic hot spring.</title>
        <authorList>
            <person name="Kato S."/>
            <person name="Itoh T."/>
            <person name="Yuki M."/>
            <person name="Nagamori M."/>
            <person name="Ohnishi M."/>
            <person name="Uematsu K."/>
            <person name="Suzuki K."/>
            <person name="Takashina T."/>
            <person name="Ohkuma M."/>
        </authorList>
    </citation>
    <scope>NUCLEOTIDE SEQUENCE [LARGE SCALE GENOMIC DNA]</scope>
    <source>
        <strain evidence="2 3">NAS-02</strain>
    </source>
</reference>
<dbReference type="GeneID" id="55585127"/>
<dbReference type="InterPro" id="IPR036388">
    <property type="entry name" value="WH-like_DNA-bd_sf"/>
</dbReference>
<dbReference type="KEGG" id="ccai:NAS2_1313"/>
<proteinExistence type="predicted"/>
<dbReference type="PANTHER" id="PTHR34293">
    <property type="entry name" value="HTH-TYPE TRANSCRIPTIONAL REGULATOR TRMBL2"/>
    <property type="match status" value="1"/>
</dbReference>
<feature type="domain" description="Transcription regulator TrmB N-terminal" evidence="1">
    <location>
        <begin position="10"/>
        <end position="76"/>
    </location>
</feature>
<evidence type="ECO:0000259" key="1">
    <source>
        <dbReference type="Pfam" id="PF01978"/>
    </source>
</evidence>
<dbReference type="InterPro" id="IPR051797">
    <property type="entry name" value="TrmB-like"/>
</dbReference>
<dbReference type="RefSeq" id="WP_174448912.1">
    <property type="nucleotide sequence ID" value="NZ_AP018732.1"/>
</dbReference>
<name>A0A4P2VEX3_9ARCH</name>
<evidence type="ECO:0000313" key="3">
    <source>
        <dbReference type="Proteomes" id="UP000509448"/>
    </source>
</evidence>
<keyword evidence="3" id="KW-1185">Reference proteome</keyword>
<dbReference type="InterPro" id="IPR036390">
    <property type="entry name" value="WH_DNA-bd_sf"/>
</dbReference>
<dbReference type="PANTHER" id="PTHR34293:SF1">
    <property type="entry name" value="HTH-TYPE TRANSCRIPTIONAL REGULATOR TRMBL2"/>
    <property type="match status" value="1"/>
</dbReference>
<gene>
    <name evidence="2" type="ORF">NAS2_1313</name>
</gene>
<dbReference type="Gene3D" id="1.10.10.10">
    <property type="entry name" value="Winged helix-like DNA-binding domain superfamily/Winged helix DNA-binding domain"/>
    <property type="match status" value="1"/>
</dbReference>
<dbReference type="SUPFAM" id="SSF46785">
    <property type="entry name" value="Winged helix' DNA-binding domain"/>
    <property type="match status" value="1"/>
</dbReference>
<dbReference type="EMBL" id="AP018732">
    <property type="protein sequence ID" value="BBE42701.1"/>
    <property type="molecule type" value="Genomic_DNA"/>
</dbReference>
<dbReference type="AlphaFoldDB" id="A0A4P2VEX3"/>
<dbReference type="OrthoDB" id="30795at2157"/>
<dbReference type="Pfam" id="PF01978">
    <property type="entry name" value="TrmB"/>
    <property type="match status" value="1"/>
</dbReference>